<comment type="caution">
    <text evidence="1">The sequence shown here is derived from an EMBL/GenBank/DDBJ whole genome shotgun (WGS) entry which is preliminary data.</text>
</comment>
<proteinExistence type="predicted"/>
<gene>
    <name evidence="1" type="ORF">OMM_00024</name>
</gene>
<name>A0A1V1PIX4_9BACT</name>
<protein>
    <submittedName>
        <fullName evidence="1">Uncharacterized protein</fullName>
    </submittedName>
</protein>
<accession>A0A1V1PIX4</accession>
<evidence type="ECO:0000313" key="1">
    <source>
        <dbReference type="EMBL" id="ETR74693.1"/>
    </source>
</evidence>
<dbReference type="AlphaFoldDB" id="A0A1V1PIX4"/>
<evidence type="ECO:0000313" key="2">
    <source>
        <dbReference type="Proteomes" id="UP000189670"/>
    </source>
</evidence>
<sequence>MDKKQLEYLPDGIRQSSCKHAILELKYTESISQLAIYQTMGYFGNYARLKRLDIQSVSVFVLSSKSPQKKLLDRIGYGPTEIKGVYASQEILAHPLKIISLNELTEEKYNLWIKLFSSKKKQRLSVLKKILSLGKKTLSRGLLIILMKIIKLWNAIGEITMQEINKDVFDDSLDVDEEMIALFLTMMGPKRVLKQFKPEDIFSQFKPEDIFRQFKPEDIFSQFKPEDVFRQFKPEDIFSQFKPEELLRRLDLNTIEDYLAKEKSSRS</sequence>
<dbReference type="EMBL" id="ATBP01000001">
    <property type="protein sequence ID" value="ETR74693.1"/>
    <property type="molecule type" value="Genomic_DNA"/>
</dbReference>
<dbReference type="Proteomes" id="UP000189670">
    <property type="component" value="Unassembled WGS sequence"/>
</dbReference>
<reference evidence="2" key="1">
    <citation type="submission" date="2012-11" db="EMBL/GenBank/DDBJ databases">
        <authorList>
            <person name="Lucero-Rivera Y.E."/>
            <person name="Tovar-Ramirez D."/>
        </authorList>
    </citation>
    <scope>NUCLEOTIDE SEQUENCE [LARGE SCALE GENOMIC DNA]</scope>
    <source>
        <strain evidence="2">Araruama</strain>
    </source>
</reference>
<organism evidence="1 2">
    <name type="scientific">Candidatus Magnetoglobus multicellularis str. Araruama</name>
    <dbReference type="NCBI Taxonomy" id="890399"/>
    <lineage>
        <taxon>Bacteria</taxon>
        <taxon>Pseudomonadati</taxon>
        <taxon>Thermodesulfobacteriota</taxon>
        <taxon>Desulfobacteria</taxon>
        <taxon>Desulfobacterales</taxon>
        <taxon>Desulfobacteraceae</taxon>
        <taxon>Candidatus Magnetoglobus</taxon>
    </lineage>
</organism>